<feature type="region of interest" description="Disordered" evidence="5">
    <location>
        <begin position="137"/>
        <end position="178"/>
    </location>
</feature>
<protein>
    <recommendedName>
        <fullName evidence="6">Protein kinase domain-containing protein</fullName>
    </recommendedName>
</protein>
<feature type="region of interest" description="Disordered" evidence="5">
    <location>
        <begin position="1"/>
        <end position="65"/>
    </location>
</feature>
<evidence type="ECO:0000256" key="1">
    <source>
        <dbReference type="ARBA" id="ARBA00022527"/>
    </source>
</evidence>
<dbReference type="Proteomes" id="UP000807769">
    <property type="component" value="Unassembled WGS sequence"/>
</dbReference>
<comment type="caution">
    <text evidence="7">The sequence shown here is derived from an EMBL/GenBank/DDBJ whole genome shotgun (WGS) entry which is preliminary data.</text>
</comment>
<evidence type="ECO:0000256" key="2">
    <source>
        <dbReference type="ARBA" id="ARBA00022741"/>
    </source>
</evidence>
<evidence type="ECO:0000313" key="7">
    <source>
        <dbReference type="EMBL" id="KAG1809135.1"/>
    </source>
</evidence>
<feature type="compositionally biased region" description="Low complexity" evidence="5">
    <location>
        <begin position="205"/>
        <end position="220"/>
    </location>
</feature>
<evidence type="ECO:0000256" key="3">
    <source>
        <dbReference type="ARBA" id="ARBA00022840"/>
    </source>
</evidence>
<feature type="compositionally biased region" description="Polar residues" evidence="5">
    <location>
        <begin position="1113"/>
        <end position="1123"/>
    </location>
</feature>
<dbReference type="GO" id="GO:0007166">
    <property type="term" value="P:cell surface receptor signaling pathway"/>
    <property type="evidence" value="ECO:0007669"/>
    <property type="project" value="InterPro"/>
</dbReference>
<dbReference type="InterPro" id="IPR036537">
    <property type="entry name" value="Adaptor_Cbl_N_dom_sf"/>
</dbReference>
<dbReference type="InterPro" id="IPR008271">
    <property type="entry name" value="Ser/Thr_kinase_AS"/>
</dbReference>
<feature type="binding site" evidence="4">
    <location>
        <position position="794"/>
    </location>
    <ligand>
        <name>ATP</name>
        <dbReference type="ChEBI" id="CHEBI:30616"/>
    </ligand>
</feature>
<accession>A0A9P7J945</accession>
<dbReference type="InterPro" id="IPR017441">
    <property type="entry name" value="Protein_kinase_ATP_BS"/>
</dbReference>
<evidence type="ECO:0000256" key="5">
    <source>
        <dbReference type="SAM" id="MobiDB-lite"/>
    </source>
</evidence>
<dbReference type="GeneID" id="64634846"/>
<dbReference type="EMBL" id="JABBWG010000035">
    <property type="protein sequence ID" value="KAG1809135.1"/>
    <property type="molecule type" value="Genomic_DNA"/>
</dbReference>
<dbReference type="InterPro" id="IPR000719">
    <property type="entry name" value="Prot_kinase_dom"/>
</dbReference>
<evidence type="ECO:0000259" key="6">
    <source>
        <dbReference type="PROSITE" id="PS50011"/>
    </source>
</evidence>
<feature type="region of interest" description="Disordered" evidence="5">
    <location>
        <begin position="1098"/>
        <end position="1127"/>
    </location>
</feature>
<dbReference type="InterPro" id="IPR051681">
    <property type="entry name" value="Ser/Thr_Kinases-Pseudokinases"/>
</dbReference>
<dbReference type="SUPFAM" id="SSF56112">
    <property type="entry name" value="Protein kinase-like (PK-like)"/>
    <property type="match status" value="1"/>
</dbReference>
<dbReference type="Gene3D" id="1.20.930.20">
    <property type="entry name" value="Adaptor protein Cbl, N-terminal domain"/>
    <property type="match status" value="1"/>
</dbReference>
<feature type="compositionally biased region" description="Polar residues" evidence="5">
    <location>
        <begin position="19"/>
        <end position="29"/>
    </location>
</feature>
<gene>
    <name evidence="7" type="ORF">BJ212DRAFT_1484639</name>
</gene>
<keyword evidence="2 4" id="KW-0547">Nucleotide-binding</keyword>
<evidence type="ECO:0000313" key="8">
    <source>
        <dbReference type="Proteomes" id="UP000807769"/>
    </source>
</evidence>
<feature type="region of interest" description="Disordered" evidence="5">
    <location>
        <begin position="190"/>
        <end position="220"/>
    </location>
</feature>
<dbReference type="PROSITE" id="PS50011">
    <property type="entry name" value="PROTEIN_KINASE_DOM"/>
    <property type="match status" value="1"/>
</dbReference>
<feature type="region of interest" description="Disordered" evidence="5">
    <location>
        <begin position="281"/>
        <end position="309"/>
    </location>
</feature>
<dbReference type="GO" id="GO:0004674">
    <property type="term" value="F:protein serine/threonine kinase activity"/>
    <property type="evidence" value="ECO:0007669"/>
    <property type="project" value="UniProtKB-KW"/>
</dbReference>
<sequence length="1414" mass="156360">MSSPGTSPRDLALRLAPMSSPSCTPLDFTSSPLISSPLKPPSSPRHRQAPLQSPGGGIPSHQRRPSFSQSYFNAIPPHLIFDSDIAHRSIGSSSPQTSPRQRIEQLTMSIGTSSAGSTPYVRPRLFPGSFNQYSSPSLSGYRPPSLAASPILEAPPPHGGAHSPHPSHRRSSSYNHPVIGSVPYARLRSSSFAHSPSTSDHRSSHSFSHSPSRRAQSSFQASGSFADCDYDEVDFSTHVKGDVTPPGRPPRRRWNMTAPWNADECWTPADFVYQDEPRVKPDERLNSIGPGTRLNLPPSDATSNGEPGDLILRPLGVGIAEAEREMARSKSIFAPFRRHSFSQHTMVCDDDQGKCGDKERCHKSKALSRFTGAEVEGFKRAQKNVILACHSVMTRDGLTSEHVKKDSRASCVVSTAGTIIDEALPVLKTILECTYDAATLVPLPFFLEASRTLLIIWDACEQLSSNRLSCLRIVERCAGMLYFVREQIEGIGPIVGKELDAAFHVFREVIFQIEGFLCRISRRPMLKRFIRRAEIAKELCNCDQALMDAWLRFTLAAQATVSVRIVKNVSNLDGKIDDLGSVLSDNTVTLCADRNSLAHAPSTPDTETSAACNSSQKRNTCYTLAETVPSMPECLTTAEGEVRRELLPIFPEDNPDKELRHDQFQLEHLPGFISTALCDADVLNGLEIERNEVAEIMKAMRRQLESLHHAFSRTTAASDSVLAEMELLDASIISMSKLRCMQVRSAGNDNPLLPWELPSWTITRYEVDRFEMIGQGSFSRVYAGSWRDRVVAIKVLHDFIPASTFRREVELWRRLRHPQVVRMFGASSAHGSKPWFIVSELYERGSLVEWLLTAARDDYTTPREVDQFRFISQIAGGMEYLHAQGVVHGDLKCANVFVNTEGNCAIADFGQSELKDDAYRLSGRQRPNGTPRWKAPEVLDGVASPTMQADIYAFAICCVEILNMGSIPYGTRDDEDVKRIVLEHDARPEVSDTPLSTIVLPVITCCWARDPRCRSPFSMTVFWLRGCRNLLHPYGADGLPAPCTPNGPANSPAIGFSDRPSPGLRVFGTPTSEGHSRLAHTPSMSDYYSASSGFGSEFGHSEPDLDSPDVPESSMSSGTSGFTDPNAVGEVGTVFEHTVDSLLLEMMTTSTWARAMQNERRYRLLAKDTHGYGDLFTTPLWYPSPVEVGAVGYVSKPDGEFITLCNVIEIGGKKKAEGDVAKCMTSLRDYGSINIGKARRVHNNSSSMLSRFKLGGNRHDGENVSRRQAFPLEAGRKTAAVYAESYDLRDFSYGNLPAVSQWFKDNIHLILQEYAPNHPIQKEDVFLVTGTVNARDYALFVADPISSGEAYFNVFSSRRANHPWGAFTIKSDGKEFFPASTNFTSKVSLTHKIWDTILLARLRFAPDAEEPTLN</sequence>
<dbReference type="PROSITE" id="PS00107">
    <property type="entry name" value="PROTEIN_KINASE_ATP"/>
    <property type="match status" value="1"/>
</dbReference>
<dbReference type="CDD" id="cd21037">
    <property type="entry name" value="MLKL_NTD"/>
    <property type="match status" value="1"/>
</dbReference>
<dbReference type="PANTHER" id="PTHR44329">
    <property type="entry name" value="SERINE/THREONINE-PROTEIN KINASE TNNI3K-RELATED"/>
    <property type="match status" value="1"/>
</dbReference>
<keyword evidence="3 4" id="KW-0067">ATP-binding</keyword>
<dbReference type="SMART" id="SM00220">
    <property type="entry name" value="S_TKc"/>
    <property type="match status" value="1"/>
</dbReference>
<dbReference type="RefSeq" id="XP_041189044.1">
    <property type="nucleotide sequence ID" value="XM_041340830.1"/>
</dbReference>
<keyword evidence="8" id="KW-1185">Reference proteome</keyword>
<dbReference type="Pfam" id="PF07714">
    <property type="entry name" value="PK_Tyr_Ser-Thr"/>
    <property type="match status" value="1"/>
</dbReference>
<name>A0A9P7J945_9AGAM</name>
<dbReference type="InterPro" id="IPR011009">
    <property type="entry name" value="Kinase-like_dom_sf"/>
</dbReference>
<organism evidence="7 8">
    <name type="scientific">Suillus subaureus</name>
    <dbReference type="NCBI Taxonomy" id="48587"/>
    <lineage>
        <taxon>Eukaryota</taxon>
        <taxon>Fungi</taxon>
        <taxon>Dikarya</taxon>
        <taxon>Basidiomycota</taxon>
        <taxon>Agaricomycotina</taxon>
        <taxon>Agaricomycetes</taxon>
        <taxon>Agaricomycetidae</taxon>
        <taxon>Boletales</taxon>
        <taxon>Suillineae</taxon>
        <taxon>Suillaceae</taxon>
        <taxon>Suillus</taxon>
    </lineage>
</organism>
<keyword evidence="1" id="KW-0723">Serine/threonine-protein kinase</keyword>
<keyword evidence="1" id="KW-0808">Transferase</keyword>
<reference evidence="7" key="1">
    <citation type="journal article" date="2020" name="New Phytol.">
        <title>Comparative genomics reveals dynamic genome evolution in host specialist ectomycorrhizal fungi.</title>
        <authorList>
            <person name="Lofgren L.A."/>
            <person name="Nguyen N.H."/>
            <person name="Vilgalys R."/>
            <person name="Ruytinx J."/>
            <person name="Liao H.L."/>
            <person name="Branco S."/>
            <person name="Kuo A."/>
            <person name="LaButti K."/>
            <person name="Lipzen A."/>
            <person name="Andreopoulos W."/>
            <person name="Pangilinan J."/>
            <person name="Riley R."/>
            <person name="Hundley H."/>
            <person name="Na H."/>
            <person name="Barry K."/>
            <person name="Grigoriev I.V."/>
            <person name="Stajich J.E."/>
            <person name="Kennedy P.G."/>
        </authorList>
    </citation>
    <scope>NUCLEOTIDE SEQUENCE</scope>
    <source>
        <strain evidence="7">MN1</strain>
    </source>
</reference>
<proteinExistence type="predicted"/>
<keyword evidence="1" id="KW-0418">Kinase</keyword>
<evidence type="ECO:0000256" key="4">
    <source>
        <dbReference type="PROSITE-ProRule" id="PRU10141"/>
    </source>
</evidence>
<feature type="domain" description="Protein kinase" evidence="6">
    <location>
        <begin position="767"/>
        <end position="1035"/>
    </location>
</feature>
<dbReference type="Gene3D" id="1.10.510.10">
    <property type="entry name" value="Transferase(Phosphotransferase) domain 1"/>
    <property type="match status" value="1"/>
</dbReference>
<dbReference type="InterPro" id="IPR059179">
    <property type="entry name" value="MLKL-like_MCAfunc"/>
</dbReference>
<dbReference type="InterPro" id="IPR001245">
    <property type="entry name" value="Ser-Thr/Tyr_kinase_cat_dom"/>
</dbReference>
<dbReference type="OrthoDB" id="1668230at2759"/>
<dbReference type="PROSITE" id="PS00108">
    <property type="entry name" value="PROTEIN_KINASE_ST"/>
    <property type="match status" value="1"/>
</dbReference>
<dbReference type="GO" id="GO:0005524">
    <property type="term" value="F:ATP binding"/>
    <property type="evidence" value="ECO:0007669"/>
    <property type="project" value="UniProtKB-UniRule"/>
</dbReference>